<dbReference type="InterPro" id="IPR019748">
    <property type="entry name" value="FERM_central"/>
</dbReference>
<dbReference type="OrthoDB" id="7877008at2"/>
<dbReference type="EMBL" id="JAMD01000004">
    <property type="protein sequence ID" value="KEJ95889.1"/>
    <property type="molecule type" value="Genomic_DNA"/>
</dbReference>
<dbReference type="CDD" id="cd14473">
    <property type="entry name" value="FERM_B-lobe"/>
    <property type="match status" value="1"/>
</dbReference>
<dbReference type="AlphaFoldDB" id="A0A073J1L1"/>
<organism evidence="1 2">
    <name type="scientific">Pseudosulfitobacter pseudonitzschiae</name>
    <dbReference type="NCBI Taxonomy" id="1402135"/>
    <lineage>
        <taxon>Bacteria</taxon>
        <taxon>Pseudomonadati</taxon>
        <taxon>Pseudomonadota</taxon>
        <taxon>Alphaproteobacteria</taxon>
        <taxon>Rhodobacterales</taxon>
        <taxon>Roseobacteraceae</taxon>
        <taxon>Pseudosulfitobacter</taxon>
    </lineage>
</organism>
<evidence type="ECO:0000313" key="2">
    <source>
        <dbReference type="Proteomes" id="UP000027746"/>
    </source>
</evidence>
<proteinExistence type="predicted"/>
<comment type="caution">
    <text evidence="1">The sequence shown here is derived from an EMBL/GenBank/DDBJ whole genome shotgun (WGS) entry which is preliminary data.</text>
</comment>
<gene>
    <name evidence="1" type="ORF">SUH3_16620</name>
</gene>
<keyword evidence="2" id="KW-1185">Reference proteome</keyword>
<name>A0A073J1L1_9RHOB</name>
<evidence type="ECO:0000313" key="1">
    <source>
        <dbReference type="EMBL" id="KEJ95889.1"/>
    </source>
</evidence>
<protein>
    <submittedName>
        <fullName evidence="1">Uncharacterized protein</fullName>
    </submittedName>
</protein>
<accession>A0A073J1L1</accession>
<dbReference type="RefSeq" id="WP_037924744.1">
    <property type="nucleotide sequence ID" value="NZ_CP054599.1"/>
</dbReference>
<dbReference type="GeneID" id="68871301"/>
<dbReference type="Proteomes" id="UP000027746">
    <property type="component" value="Unassembled WGS sequence"/>
</dbReference>
<reference evidence="1 2" key="1">
    <citation type="submission" date="2014-01" db="EMBL/GenBank/DDBJ databases">
        <title>Sulfitobacter sp. H3 (MCCC 1A00686) Genome Sequencing.</title>
        <authorList>
            <person name="Lai Q."/>
            <person name="Hong Z."/>
        </authorList>
    </citation>
    <scope>NUCLEOTIDE SEQUENCE [LARGE SCALE GENOMIC DNA]</scope>
    <source>
        <strain evidence="1 2">H3</strain>
    </source>
</reference>
<sequence>MPDHIDKYGPHGQAYFGSEDQRKWVREASRAALRSLPIIATETDESSIDMLMLRAMRFAVTAMAIVEARLENSQALKSAISIAGDRALRSKSSGASDKAYYAFREVHSIAVTPWASKSDVQKVVSLCDLAFFFFQKEQNLSALKAVNLSQQREWIQQDVFGSWGPLWGQLGTPDLPQAAIDRLEGFFARDPEIWRFWQDWYTYVLDGTPIDVDQLVAVSLIPDDVWEEGPEAVADAIREIEAHLVIEKFPQIEEIFESNDGLYDVRGVALNPSQLIDSILERVNFAFDTAIQSNVCDLSEMNLASKALRQAIRVADSDANSFEFYLRTASAKIKSDVASGRLADDDETAFLILAIDEAALQLRADHPDVAEAANTRTKQRLREIDDSKRLAVATSIDGLREGTTGRLNQEFGLAAEVTRDGESANAVAEAIKQSGYRAGKISLAERAKRAEGSGFMSATKIGMRAHNLIEYVIELMSGSGPLG</sequence>